<dbReference type="KEGG" id="vg:16194036"/>
<evidence type="ECO:0000313" key="5">
    <source>
        <dbReference type="Proteomes" id="UP000202786"/>
    </source>
</evidence>
<keyword evidence="5" id="KW-1185">Reference proteome</keyword>
<evidence type="ECO:0000256" key="3">
    <source>
        <dbReference type="ARBA" id="ARBA00022801"/>
    </source>
</evidence>
<evidence type="ECO:0000256" key="2">
    <source>
        <dbReference type="ARBA" id="ARBA00022759"/>
    </source>
</evidence>
<accession>R4TMS2</accession>
<dbReference type="RefSeq" id="YP_008059356.1">
    <property type="nucleotide sequence ID" value="NC_021328.1"/>
</dbReference>
<evidence type="ECO:0000256" key="1">
    <source>
        <dbReference type="ARBA" id="ARBA00022722"/>
    </source>
</evidence>
<proteinExistence type="predicted"/>
<dbReference type="InterPro" id="IPR011335">
    <property type="entry name" value="Restrct_endonuc-II-like"/>
</dbReference>
<keyword evidence="2 4" id="KW-0255">Endonuclease</keyword>
<dbReference type="SUPFAM" id="SSF52980">
    <property type="entry name" value="Restriction endonuclease-like"/>
    <property type="match status" value="1"/>
</dbReference>
<dbReference type="GO" id="GO:0003677">
    <property type="term" value="F:DNA binding"/>
    <property type="evidence" value="ECO:0007669"/>
    <property type="project" value="InterPro"/>
</dbReference>
<evidence type="ECO:0000313" key="4">
    <source>
        <dbReference type="EMBL" id="AGM11478.1"/>
    </source>
</evidence>
<dbReference type="InterPro" id="IPR015314">
    <property type="entry name" value="Restrct_endonuc_II_EcoRV"/>
</dbReference>
<gene>
    <name evidence="4" type="primary">181</name>
    <name evidence="4" type="ORF">HGTV1_181</name>
</gene>
<dbReference type="GO" id="GO:0016787">
    <property type="term" value="F:hydrolase activity"/>
    <property type="evidence" value="ECO:0007669"/>
    <property type="project" value="UniProtKB-KW"/>
</dbReference>
<dbReference type="GeneID" id="16194036"/>
<dbReference type="GO" id="GO:0004519">
    <property type="term" value="F:endonuclease activity"/>
    <property type="evidence" value="ECO:0007669"/>
    <property type="project" value="UniProtKB-KW"/>
</dbReference>
<sequence>MNVKREIEPLFDEFEWDIEGILHTNGLVSDVPRTSNPVTAIVEELAIQKIELVHDIERPDHSRQYPDITFNSNERVALDIKTAQMKNADSLEGGVTLGTCKSYFSSPDDDSPWIKYPYNSYDEHWVLLFAYQWEPEAKTIDMVSIEDIIINEKWKMASRSNGSGTTNNIGSSQKLDLIRGDNSVFSSEAEFENFWRQ</sequence>
<reference evidence="4 5" key="1">
    <citation type="submission" date="2012-12" db="EMBL/GenBank/DDBJ databases">
        <authorList>
            <person name="Sencilo A."/>
            <person name="Jacobs-Sera D."/>
            <person name="Russell D.A."/>
            <person name="Ko C."/>
            <person name="Atanasova N."/>
            <person name="Osterlund E."/>
            <person name="Oksanen H.M."/>
            <person name="Bamford D.H."/>
            <person name="Hatfull G.F."/>
            <person name="Roine E."/>
            <person name="Hendrix R.W."/>
        </authorList>
    </citation>
    <scope>NUCLEOTIDE SEQUENCE [LARGE SCALE GENOMIC DNA]</scope>
</reference>
<dbReference type="InterPro" id="IPR037057">
    <property type="entry name" value="DNA_rep_MutH/T2_RE_sf"/>
</dbReference>
<keyword evidence="3" id="KW-0378">Hydrolase</keyword>
<organism evidence="4 5">
    <name type="scientific">Halogranum tailed virus 1</name>
    <dbReference type="NCBI Taxonomy" id="1273749"/>
    <lineage>
        <taxon>Viruses</taxon>
        <taxon>Duplodnaviria</taxon>
        <taxon>Heunggongvirae</taxon>
        <taxon>Uroviricota</taxon>
        <taxon>Caudoviricetes</taxon>
        <taxon>Thumleimavirales</taxon>
        <taxon>Halomagnusviridae</taxon>
        <taxon>Hagravirus</taxon>
        <taxon>Hagravirus capitaneum</taxon>
        <taxon>Hagravirus HGTV1</taxon>
    </lineage>
</organism>
<dbReference type="EMBL" id="KC292026">
    <property type="protein sequence ID" value="AGM11478.1"/>
    <property type="molecule type" value="Genomic_DNA"/>
</dbReference>
<name>R4TMS2_9CAUD</name>
<dbReference type="Proteomes" id="UP000202786">
    <property type="component" value="Segment"/>
</dbReference>
<protein>
    <submittedName>
        <fullName evidence="4">Restriction endonuclease</fullName>
    </submittedName>
</protein>
<keyword evidence="1" id="KW-0540">Nuclease</keyword>
<dbReference type="Pfam" id="PF09233">
    <property type="entry name" value="Endonuc-EcoRV"/>
    <property type="match status" value="1"/>
</dbReference>
<dbReference type="Gene3D" id="3.40.600.10">
    <property type="entry name" value="DNA mismatch repair MutH/Restriction endonuclease, type II"/>
    <property type="match status" value="1"/>
</dbReference>